<dbReference type="InterPro" id="IPR018062">
    <property type="entry name" value="HTH_AraC-typ_CS"/>
</dbReference>
<dbReference type="GO" id="GO:0000160">
    <property type="term" value="P:phosphorelay signal transduction system"/>
    <property type="evidence" value="ECO:0007669"/>
    <property type="project" value="InterPro"/>
</dbReference>
<dbReference type="InterPro" id="IPR009057">
    <property type="entry name" value="Homeodomain-like_sf"/>
</dbReference>
<gene>
    <name evidence="9" type="ORF">CPAL_18610</name>
</gene>
<dbReference type="Proteomes" id="UP000239614">
    <property type="component" value="Unassembled WGS sequence"/>
</dbReference>
<dbReference type="RefSeq" id="WP_106024480.1">
    <property type="nucleotide sequence ID" value="NZ_PVXN01000053.1"/>
</dbReference>
<evidence type="ECO:0000313" key="9">
    <source>
        <dbReference type="EMBL" id="PRR70776.1"/>
    </source>
</evidence>
<comment type="caution">
    <text evidence="9">The sequence shown here is derived from an EMBL/GenBank/DDBJ whole genome shotgun (WGS) entry which is preliminary data.</text>
</comment>
<dbReference type="EMBL" id="PVXN01000053">
    <property type="protein sequence ID" value="PRR70776.1"/>
    <property type="molecule type" value="Genomic_DNA"/>
</dbReference>
<keyword evidence="3" id="KW-0238">DNA-binding</keyword>
<dbReference type="AlphaFoldDB" id="A0A2T0AP29"/>
<dbReference type="InterPro" id="IPR018060">
    <property type="entry name" value="HTH_AraC"/>
</dbReference>
<dbReference type="Pfam" id="PF12833">
    <property type="entry name" value="HTH_18"/>
    <property type="match status" value="1"/>
</dbReference>
<dbReference type="SMART" id="SM00448">
    <property type="entry name" value="REC"/>
    <property type="match status" value="1"/>
</dbReference>
<dbReference type="PROSITE" id="PS00041">
    <property type="entry name" value="HTH_ARAC_FAMILY_1"/>
    <property type="match status" value="1"/>
</dbReference>
<dbReference type="InterPro" id="IPR011006">
    <property type="entry name" value="CheY-like_superfamily"/>
</dbReference>
<proteinExistence type="predicted"/>
<dbReference type="PRINTS" id="PR00032">
    <property type="entry name" value="HTHARAC"/>
</dbReference>
<dbReference type="PANTHER" id="PTHR43280:SF28">
    <property type="entry name" value="HTH-TYPE TRANSCRIPTIONAL ACTIVATOR RHAS"/>
    <property type="match status" value="1"/>
</dbReference>
<evidence type="ECO:0000256" key="3">
    <source>
        <dbReference type="ARBA" id="ARBA00023125"/>
    </source>
</evidence>
<dbReference type="PANTHER" id="PTHR43280">
    <property type="entry name" value="ARAC-FAMILY TRANSCRIPTIONAL REGULATOR"/>
    <property type="match status" value="1"/>
</dbReference>
<evidence type="ECO:0000256" key="1">
    <source>
        <dbReference type="ARBA" id="ARBA00018672"/>
    </source>
</evidence>
<keyword evidence="6" id="KW-0597">Phosphoprotein</keyword>
<dbReference type="GO" id="GO:0043565">
    <property type="term" value="F:sequence-specific DNA binding"/>
    <property type="evidence" value="ECO:0007669"/>
    <property type="project" value="InterPro"/>
</dbReference>
<keyword evidence="2" id="KW-0805">Transcription regulation</keyword>
<reference evidence="9 10" key="1">
    <citation type="submission" date="2018-03" db="EMBL/GenBank/DDBJ databases">
        <title>Genome sequence of Clostridium thermopalmarium DSM 5974.</title>
        <authorList>
            <person name="Poehlein A."/>
            <person name="Daniel R."/>
        </authorList>
    </citation>
    <scope>NUCLEOTIDE SEQUENCE [LARGE SCALE GENOMIC DNA]</scope>
    <source>
        <strain evidence="9 10">DSM 5974</strain>
    </source>
</reference>
<organism evidence="9 10">
    <name type="scientific">Clostridium thermopalmarium DSM 5974</name>
    <dbReference type="NCBI Taxonomy" id="1121340"/>
    <lineage>
        <taxon>Bacteria</taxon>
        <taxon>Bacillati</taxon>
        <taxon>Bacillota</taxon>
        <taxon>Clostridia</taxon>
        <taxon>Eubacteriales</taxon>
        <taxon>Clostridiaceae</taxon>
        <taxon>Clostridium</taxon>
    </lineage>
</organism>
<feature type="modified residue" description="4-aspartylphosphate" evidence="6">
    <location>
        <position position="55"/>
    </location>
</feature>
<dbReference type="GO" id="GO:0003700">
    <property type="term" value="F:DNA-binding transcription factor activity"/>
    <property type="evidence" value="ECO:0007669"/>
    <property type="project" value="InterPro"/>
</dbReference>
<dbReference type="Gene3D" id="1.10.10.60">
    <property type="entry name" value="Homeodomain-like"/>
    <property type="match status" value="2"/>
</dbReference>
<sequence length="359" mass="41735">MIKVLVVDDEYFAREGMKRTVPWEKYGCTICGEAQDGREGIEEAKKHKPDLIITDISMPEVNGIDMVKEISKFLPNCKFIIITGHDEFKYVKAAIKLRAVDFILKPIDDDEFLEAVNRAVEDLRKLNVSNNIRISKEDIIKLSDIMKEEKELLFAVKAFDRINMEKNLKHIFFNILEGNRSNYEIVKQVSIDIVLKAVNMLNEYNISFENVLNSDLDAYKKSYTASNIKEAYDWVHKILSNILDAIKEAVMEANETGIEKAIEYIEEHFCENISLSDVAKRVYLSESYLSRKFKKVKGMGFVEYITKLRMEKAIEDLKNPNIKITELASKLGYPNYRYFSRSFKKYTNYTPSEFIKINK</sequence>
<keyword evidence="4" id="KW-0804">Transcription</keyword>
<dbReference type="InterPro" id="IPR020449">
    <property type="entry name" value="Tscrpt_reg_AraC-type_HTH"/>
</dbReference>
<evidence type="ECO:0000256" key="2">
    <source>
        <dbReference type="ARBA" id="ARBA00023015"/>
    </source>
</evidence>
<name>A0A2T0AP29_9CLOT</name>
<keyword evidence="10" id="KW-1185">Reference proteome</keyword>
<evidence type="ECO:0000256" key="4">
    <source>
        <dbReference type="ARBA" id="ARBA00023163"/>
    </source>
</evidence>
<evidence type="ECO:0000259" key="7">
    <source>
        <dbReference type="PROSITE" id="PS01124"/>
    </source>
</evidence>
<evidence type="ECO:0000313" key="10">
    <source>
        <dbReference type="Proteomes" id="UP000239614"/>
    </source>
</evidence>
<dbReference type="Gene3D" id="3.40.50.2300">
    <property type="match status" value="1"/>
</dbReference>
<dbReference type="SMART" id="SM00342">
    <property type="entry name" value="HTH_ARAC"/>
    <property type="match status" value="1"/>
</dbReference>
<dbReference type="SUPFAM" id="SSF46689">
    <property type="entry name" value="Homeodomain-like"/>
    <property type="match status" value="2"/>
</dbReference>
<feature type="domain" description="Response regulatory" evidence="8">
    <location>
        <begin position="3"/>
        <end position="120"/>
    </location>
</feature>
<dbReference type="PROSITE" id="PS01124">
    <property type="entry name" value="HTH_ARAC_FAMILY_2"/>
    <property type="match status" value="1"/>
</dbReference>
<accession>A0A2T0AP29</accession>
<dbReference type="OrthoDB" id="384217at2"/>
<dbReference type="PROSITE" id="PS50110">
    <property type="entry name" value="RESPONSE_REGULATORY"/>
    <property type="match status" value="1"/>
</dbReference>
<dbReference type="InterPro" id="IPR001789">
    <property type="entry name" value="Sig_transdc_resp-reg_receiver"/>
</dbReference>
<evidence type="ECO:0000256" key="5">
    <source>
        <dbReference type="ARBA" id="ARBA00024867"/>
    </source>
</evidence>
<comment type="function">
    <text evidence="5">May play the central regulatory role in sporulation. It may be an element of the effector pathway responsible for the activation of sporulation genes in response to nutritional stress. Spo0A may act in concert with spo0H (a sigma factor) to control the expression of some genes that are critical to the sporulation process.</text>
</comment>
<evidence type="ECO:0000256" key="6">
    <source>
        <dbReference type="PROSITE-ProRule" id="PRU00169"/>
    </source>
</evidence>
<dbReference type="CDD" id="cd17536">
    <property type="entry name" value="REC_YesN-like"/>
    <property type="match status" value="1"/>
</dbReference>
<dbReference type="SUPFAM" id="SSF52172">
    <property type="entry name" value="CheY-like"/>
    <property type="match status" value="1"/>
</dbReference>
<protein>
    <recommendedName>
        <fullName evidence="1">Stage 0 sporulation protein A homolog</fullName>
    </recommendedName>
</protein>
<evidence type="ECO:0000259" key="8">
    <source>
        <dbReference type="PROSITE" id="PS50110"/>
    </source>
</evidence>
<dbReference type="Pfam" id="PF00072">
    <property type="entry name" value="Response_reg"/>
    <property type="match status" value="1"/>
</dbReference>
<feature type="domain" description="HTH araC/xylS-type" evidence="7">
    <location>
        <begin position="259"/>
        <end position="357"/>
    </location>
</feature>